<evidence type="ECO:0000256" key="1">
    <source>
        <dbReference type="SAM" id="Phobius"/>
    </source>
</evidence>
<keyword evidence="1" id="KW-1133">Transmembrane helix</keyword>
<dbReference type="EMBL" id="UINC01219400">
    <property type="protein sequence ID" value="SVE46848.1"/>
    <property type="molecule type" value="Genomic_DNA"/>
</dbReference>
<accession>A0A383DSL4</accession>
<feature type="non-terminal residue" evidence="2">
    <location>
        <position position="234"/>
    </location>
</feature>
<feature type="transmembrane region" description="Helical" evidence="1">
    <location>
        <begin position="107"/>
        <end position="127"/>
    </location>
</feature>
<sequence>YPFGYFVNVKSLQLVLIAIFLNDIIKQKYELKNWWGKRVQIAVAVILFFYFCGWVLLSFFGLFIPDLLPNLLSYLVDNIGPKQYQSYPNYFLLNVAWLNVKILQNSMHWYSLAFYLLAALFIFSFIRSDKLFPLAGKKPAIVASLLLCSGIFYGWTVYPLNDKPLMWEEVKSNLPEFKPFDRFLYVGEKSMRHRKEPFFYTKNFEKFKDNVKAIGGPGIIGSSFRHVLRGGLHE</sequence>
<protein>
    <submittedName>
        <fullName evidence="2">Uncharacterized protein</fullName>
    </submittedName>
</protein>
<gene>
    <name evidence="2" type="ORF">METZ01_LOCUS499702</name>
</gene>
<reference evidence="2" key="1">
    <citation type="submission" date="2018-05" db="EMBL/GenBank/DDBJ databases">
        <authorList>
            <person name="Lanie J.A."/>
            <person name="Ng W.-L."/>
            <person name="Kazmierczak K.M."/>
            <person name="Andrzejewski T.M."/>
            <person name="Davidsen T.M."/>
            <person name="Wayne K.J."/>
            <person name="Tettelin H."/>
            <person name="Glass J.I."/>
            <person name="Rusch D."/>
            <person name="Podicherti R."/>
            <person name="Tsui H.-C.T."/>
            <person name="Winkler M.E."/>
        </authorList>
    </citation>
    <scope>NUCLEOTIDE SEQUENCE</scope>
</reference>
<proteinExistence type="predicted"/>
<organism evidence="2">
    <name type="scientific">marine metagenome</name>
    <dbReference type="NCBI Taxonomy" id="408172"/>
    <lineage>
        <taxon>unclassified sequences</taxon>
        <taxon>metagenomes</taxon>
        <taxon>ecological metagenomes</taxon>
    </lineage>
</organism>
<feature type="transmembrane region" description="Helical" evidence="1">
    <location>
        <begin position="41"/>
        <end position="64"/>
    </location>
</feature>
<evidence type="ECO:0000313" key="2">
    <source>
        <dbReference type="EMBL" id="SVE46848.1"/>
    </source>
</evidence>
<keyword evidence="1" id="KW-0812">Transmembrane</keyword>
<feature type="transmembrane region" description="Helical" evidence="1">
    <location>
        <begin position="6"/>
        <end position="25"/>
    </location>
</feature>
<name>A0A383DSL4_9ZZZZ</name>
<keyword evidence="1" id="KW-0472">Membrane</keyword>
<feature type="non-terminal residue" evidence="2">
    <location>
        <position position="1"/>
    </location>
</feature>
<dbReference type="AlphaFoldDB" id="A0A383DSL4"/>
<feature type="transmembrane region" description="Helical" evidence="1">
    <location>
        <begin position="139"/>
        <end position="158"/>
    </location>
</feature>